<organism evidence="2 3">
    <name type="scientific">Sulfurospirillum halorespirans DSM 13726</name>
    <dbReference type="NCBI Taxonomy" id="1193502"/>
    <lineage>
        <taxon>Bacteria</taxon>
        <taxon>Pseudomonadati</taxon>
        <taxon>Campylobacterota</taxon>
        <taxon>Epsilonproteobacteria</taxon>
        <taxon>Campylobacterales</taxon>
        <taxon>Sulfurospirillaceae</taxon>
        <taxon>Sulfurospirillum</taxon>
    </lineage>
</organism>
<evidence type="ECO:0000313" key="3">
    <source>
        <dbReference type="Proteomes" id="UP000094609"/>
    </source>
</evidence>
<keyword evidence="3" id="KW-1185">Reference proteome</keyword>
<accession>A0A1D7TJR8</accession>
<reference evidence="3" key="1">
    <citation type="submission" date="2016-08" db="EMBL/GenBank/DDBJ databases">
        <title>Complete genome sequence of the organohalide-respiring Epsilonproteobacterium Sulfurospirillum halorespirans.</title>
        <authorList>
            <person name="Goris T."/>
            <person name="Zimmermann J."/>
            <person name="Schenz B."/>
            <person name="Lemos M."/>
            <person name="Hackermueller J."/>
            <person name="Diekert G."/>
        </authorList>
    </citation>
    <scope>NUCLEOTIDE SEQUENCE [LARGE SCALE GENOMIC DNA]</scope>
    <source>
        <strain>DSM 13726</strain>
        <strain evidence="3">PCE-M2</strain>
    </source>
</reference>
<dbReference type="KEGG" id="shal:SHALO_1483"/>
<dbReference type="Pfam" id="PF13613">
    <property type="entry name" value="HTH_Tnp_4"/>
    <property type="match status" value="1"/>
</dbReference>
<dbReference type="STRING" id="1193502.SHALO_1483"/>
<dbReference type="AlphaFoldDB" id="A0A1D7TJR8"/>
<proteinExistence type="predicted"/>
<dbReference type="InterPro" id="IPR027805">
    <property type="entry name" value="Transposase_HTH_dom"/>
</dbReference>
<evidence type="ECO:0000259" key="1">
    <source>
        <dbReference type="Pfam" id="PF13613"/>
    </source>
</evidence>
<gene>
    <name evidence="2" type="ORF">SHALO_1483</name>
</gene>
<feature type="domain" description="Transposase Helix-turn-helix" evidence="1">
    <location>
        <begin position="50"/>
        <end position="100"/>
    </location>
</feature>
<name>A0A1D7TJR8_9BACT</name>
<sequence>MMKTYERLKQIRPAEFKRLVGVKKETFEVMLEVYSEYHEKKKQQGGRPNRLLPETQLLLMLEYYREYRSLAHMAFDYEISEPTASRIIKEVETVLIHSGKFSLPGKKALHQEGGIELEYIVIDATECPVQRPKKDNGVATVGRKSVILPKDKL</sequence>
<evidence type="ECO:0000313" key="2">
    <source>
        <dbReference type="EMBL" id="AOO65258.1"/>
    </source>
</evidence>
<protein>
    <submittedName>
        <fullName evidence="2">Putative transposase</fullName>
    </submittedName>
</protein>
<dbReference type="EMBL" id="CP017111">
    <property type="protein sequence ID" value="AOO65258.1"/>
    <property type="molecule type" value="Genomic_DNA"/>
</dbReference>
<dbReference type="Proteomes" id="UP000094609">
    <property type="component" value="Chromosome"/>
</dbReference>